<dbReference type="PROSITE" id="PS50157">
    <property type="entry name" value="ZINC_FINGER_C2H2_2"/>
    <property type="match status" value="2"/>
</dbReference>
<dbReference type="EMBL" id="JAHLQT010001931">
    <property type="protein sequence ID" value="KAG7177739.1"/>
    <property type="molecule type" value="Genomic_DNA"/>
</dbReference>
<dbReference type="InterPro" id="IPR011333">
    <property type="entry name" value="SKP1/BTB/POZ_sf"/>
</dbReference>
<keyword evidence="8" id="KW-0804">Transcription</keyword>
<keyword evidence="3" id="KW-0677">Repeat</keyword>
<keyword evidence="4 10" id="KW-0863">Zinc-finger</keyword>
<evidence type="ECO:0000259" key="12">
    <source>
        <dbReference type="PROSITE" id="PS50097"/>
    </source>
</evidence>
<evidence type="ECO:0000313" key="14">
    <source>
        <dbReference type="EMBL" id="KAG7177739.1"/>
    </source>
</evidence>
<feature type="region of interest" description="Disordered" evidence="11">
    <location>
        <begin position="465"/>
        <end position="505"/>
    </location>
</feature>
<accession>A0A8J5NE13</accession>
<sequence length="505" mass="53721">MSETSSSGPTRPPPPLCPLLQEDEDYDAWVLAGGRLFRAHTSVLASHSAYLRGAAVGAAGGGGSSSSSGQRDVRLLLPHVPPAGFAAVLTYMYTGRLPLTPSTLYEVLLAGHLLQMAGVVSLCQALLTTTTTTTTTTSSLGLSDVPPALSVWRGLARLVPPPQHAAAASSSLPTTIVRPTPTRPRPPHHPLNPPQDLTRETETMEEGVGGEERRNTAQRSDENRSPDANPRYPHKTALDDGGQVSTGAVVIDPLLGHDDSETETEINVDDIDSCDDNSSRAQTGGSPLGAPERNGLANILRLRAAGDAQRNALAASPPMPNNQVSRTYHCVYCNHTFKSHYCYQKHMRRHINPITVEVDKQQGTSSSSPRTVETSLSDGGSQAGMRERVGESSNSGANSSIINESIKSGSVSPFSGRTVSPAPSEGLKILDLNVQYFPCKTCGSKFPSYYFVHKHRRLCHQEEESSSFNKKSNNNPTPSTSTSTTPTPTPVNTPASTPTITTTAA</sequence>
<keyword evidence="15" id="KW-1185">Reference proteome</keyword>
<feature type="compositionally biased region" description="Basic and acidic residues" evidence="11">
    <location>
        <begin position="210"/>
        <end position="225"/>
    </location>
</feature>
<proteinExistence type="predicted"/>
<dbReference type="GO" id="GO:0000981">
    <property type="term" value="F:DNA-binding transcription factor activity, RNA polymerase II-specific"/>
    <property type="evidence" value="ECO:0007669"/>
    <property type="project" value="TreeGrafter"/>
</dbReference>
<dbReference type="SUPFAM" id="SSF54695">
    <property type="entry name" value="POZ domain"/>
    <property type="match status" value="1"/>
</dbReference>
<name>A0A8J5NE13_HOMAM</name>
<gene>
    <name evidence="14" type="primary">Zbtb8B-L</name>
    <name evidence="14" type="ORF">Hamer_G008408</name>
</gene>
<evidence type="ECO:0000256" key="11">
    <source>
        <dbReference type="SAM" id="MobiDB-lite"/>
    </source>
</evidence>
<dbReference type="InterPro" id="IPR000210">
    <property type="entry name" value="BTB/POZ_dom"/>
</dbReference>
<feature type="domain" description="C2H2-type" evidence="13">
    <location>
        <begin position="437"/>
        <end position="465"/>
    </location>
</feature>
<feature type="compositionally biased region" description="Pro residues" evidence="11">
    <location>
        <begin position="181"/>
        <end position="193"/>
    </location>
</feature>
<feature type="compositionally biased region" description="Polar residues" evidence="11">
    <location>
        <begin position="361"/>
        <end position="380"/>
    </location>
</feature>
<keyword evidence="6" id="KW-0805">Transcription regulation</keyword>
<evidence type="ECO:0000256" key="10">
    <source>
        <dbReference type="PROSITE-ProRule" id="PRU00042"/>
    </source>
</evidence>
<dbReference type="SMART" id="SM00225">
    <property type="entry name" value="BTB"/>
    <property type="match status" value="1"/>
</dbReference>
<dbReference type="InterPro" id="IPR036236">
    <property type="entry name" value="Znf_C2H2_sf"/>
</dbReference>
<dbReference type="GO" id="GO:0005634">
    <property type="term" value="C:nucleus"/>
    <property type="evidence" value="ECO:0007669"/>
    <property type="project" value="UniProtKB-SubCell"/>
</dbReference>
<evidence type="ECO:0000256" key="4">
    <source>
        <dbReference type="ARBA" id="ARBA00022771"/>
    </source>
</evidence>
<feature type="region of interest" description="Disordered" evidence="11">
    <location>
        <begin position="162"/>
        <end position="245"/>
    </location>
</feature>
<comment type="caution">
    <text evidence="14">The sequence shown here is derived from an EMBL/GenBank/DDBJ whole genome shotgun (WGS) entry which is preliminary data.</text>
</comment>
<feature type="domain" description="BTB" evidence="12">
    <location>
        <begin position="26"/>
        <end position="101"/>
    </location>
</feature>
<evidence type="ECO:0000256" key="9">
    <source>
        <dbReference type="ARBA" id="ARBA00023242"/>
    </source>
</evidence>
<feature type="compositionally biased region" description="Low complexity" evidence="11">
    <location>
        <begin position="165"/>
        <end position="180"/>
    </location>
</feature>
<dbReference type="GO" id="GO:0008270">
    <property type="term" value="F:zinc ion binding"/>
    <property type="evidence" value="ECO:0007669"/>
    <property type="project" value="UniProtKB-KW"/>
</dbReference>
<evidence type="ECO:0000256" key="6">
    <source>
        <dbReference type="ARBA" id="ARBA00023015"/>
    </source>
</evidence>
<dbReference type="PANTHER" id="PTHR46105:SF5">
    <property type="entry name" value="ZINC FINGER AND BTB DOMAIN-CONTAINING PROTEIN 44 ISOFORM X1"/>
    <property type="match status" value="1"/>
</dbReference>
<dbReference type="PANTHER" id="PTHR46105">
    <property type="entry name" value="AGAP004733-PA"/>
    <property type="match status" value="1"/>
</dbReference>
<evidence type="ECO:0000256" key="2">
    <source>
        <dbReference type="ARBA" id="ARBA00022723"/>
    </source>
</evidence>
<dbReference type="Gene3D" id="3.30.710.10">
    <property type="entry name" value="Potassium Channel Kv1.1, Chain A"/>
    <property type="match status" value="1"/>
</dbReference>
<feature type="compositionally biased region" description="Low complexity" evidence="11">
    <location>
        <begin position="391"/>
        <end position="401"/>
    </location>
</feature>
<dbReference type="Proteomes" id="UP000747542">
    <property type="component" value="Unassembled WGS sequence"/>
</dbReference>
<dbReference type="CDD" id="cd18186">
    <property type="entry name" value="BTB_POZ_ZBTB_KLHL-like"/>
    <property type="match status" value="1"/>
</dbReference>
<dbReference type="PROSITE" id="PS00028">
    <property type="entry name" value="ZINC_FINGER_C2H2_1"/>
    <property type="match status" value="2"/>
</dbReference>
<reference evidence="14" key="1">
    <citation type="journal article" date="2021" name="Sci. Adv.">
        <title>The American lobster genome reveals insights on longevity, neural, and immune adaptations.</title>
        <authorList>
            <person name="Polinski J.M."/>
            <person name="Zimin A.V."/>
            <person name="Clark K.F."/>
            <person name="Kohn A.B."/>
            <person name="Sadowski N."/>
            <person name="Timp W."/>
            <person name="Ptitsyn A."/>
            <person name="Khanna P."/>
            <person name="Romanova D.Y."/>
            <person name="Williams P."/>
            <person name="Greenwood S.J."/>
            <person name="Moroz L.L."/>
            <person name="Walt D.R."/>
            <person name="Bodnar A.G."/>
        </authorList>
    </citation>
    <scope>NUCLEOTIDE SEQUENCE</scope>
    <source>
        <strain evidence="14">GMGI-L3</strain>
    </source>
</reference>
<feature type="region of interest" description="Disordered" evidence="11">
    <location>
        <begin position="263"/>
        <end position="293"/>
    </location>
</feature>
<dbReference type="Pfam" id="PF00651">
    <property type="entry name" value="BTB"/>
    <property type="match status" value="1"/>
</dbReference>
<keyword evidence="2" id="KW-0479">Metal-binding</keyword>
<feature type="region of interest" description="Disordered" evidence="11">
    <location>
        <begin position="359"/>
        <end position="401"/>
    </location>
</feature>
<dbReference type="InterPro" id="IPR013087">
    <property type="entry name" value="Znf_C2H2_type"/>
</dbReference>
<evidence type="ECO:0000256" key="3">
    <source>
        <dbReference type="ARBA" id="ARBA00022737"/>
    </source>
</evidence>
<evidence type="ECO:0000256" key="1">
    <source>
        <dbReference type="ARBA" id="ARBA00004123"/>
    </source>
</evidence>
<keyword evidence="7" id="KW-0238">DNA-binding</keyword>
<evidence type="ECO:0000313" key="15">
    <source>
        <dbReference type="Proteomes" id="UP000747542"/>
    </source>
</evidence>
<evidence type="ECO:0000259" key="13">
    <source>
        <dbReference type="PROSITE" id="PS50157"/>
    </source>
</evidence>
<comment type="subcellular location">
    <subcellularLocation>
        <location evidence="1">Nucleus</location>
    </subcellularLocation>
</comment>
<organism evidence="14 15">
    <name type="scientific">Homarus americanus</name>
    <name type="common">American lobster</name>
    <dbReference type="NCBI Taxonomy" id="6706"/>
    <lineage>
        <taxon>Eukaryota</taxon>
        <taxon>Metazoa</taxon>
        <taxon>Ecdysozoa</taxon>
        <taxon>Arthropoda</taxon>
        <taxon>Crustacea</taxon>
        <taxon>Multicrustacea</taxon>
        <taxon>Malacostraca</taxon>
        <taxon>Eumalacostraca</taxon>
        <taxon>Eucarida</taxon>
        <taxon>Decapoda</taxon>
        <taxon>Pleocyemata</taxon>
        <taxon>Astacidea</taxon>
        <taxon>Nephropoidea</taxon>
        <taxon>Nephropidae</taxon>
        <taxon>Homarus</taxon>
    </lineage>
</organism>
<feature type="compositionally biased region" description="Acidic residues" evidence="11">
    <location>
        <begin position="263"/>
        <end position="275"/>
    </location>
</feature>
<keyword evidence="5" id="KW-0862">Zinc</keyword>
<dbReference type="SUPFAM" id="SSF57667">
    <property type="entry name" value="beta-beta-alpha zinc fingers"/>
    <property type="match status" value="1"/>
</dbReference>
<dbReference type="AlphaFoldDB" id="A0A8J5NE13"/>
<dbReference type="InterPro" id="IPR050457">
    <property type="entry name" value="ZnFinger_BTB_dom_contain"/>
</dbReference>
<dbReference type="SMART" id="SM00355">
    <property type="entry name" value="ZnF_C2H2"/>
    <property type="match status" value="2"/>
</dbReference>
<feature type="compositionally biased region" description="Low complexity" evidence="11">
    <location>
        <begin position="466"/>
        <end position="505"/>
    </location>
</feature>
<protein>
    <submittedName>
        <fullName evidence="14">Zinc finger and BTB domain-containing protein 8B-like</fullName>
    </submittedName>
</protein>
<evidence type="ECO:0000256" key="8">
    <source>
        <dbReference type="ARBA" id="ARBA00023163"/>
    </source>
</evidence>
<evidence type="ECO:0000256" key="7">
    <source>
        <dbReference type="ARBA" id="ARBA00023125"/>
    </source>
</evidence>
<feature type="domain" description="C2H2-type" evidence="13">
    <location>
        <begin position="328"/>
        <end position="355"/>
    </location>
</feature>
<evidence type="ECO:0000256" key="5">
    <source>
        <dbReference type="ARBA" id="ARBA00022833"/>
    </source>
</evidence>
<dbReference type="GO" id="GO:0000978">
    <property type="term" value="F:RNA polymerase II cis-regulatory region sequence-specific DNA binding"/>
    <property type="evidence" value="ECO:0007669"/>
    <property type="project" value="TreeGrafter"/>
</dbReference>
<keyword evidence="9" id="KW-0539">Nucleus</keyword>
<dbReference type="PROSITE" id="PS50097">
    <property type="entry name" value="BTB"/>
    <property type="match status" value="1"/>
</dbReference>